<dbReference type="OrthoDB" id="9797538at2"/>
<evidence type="ECO:0000256" key="2">
    <source>
        <dbReference type="ARBA" id="ARBA00023002"/>
    </source>
</evidence>
<proteinExistence type="inferred from homology"/>
<accession>A0A4R7FGD0</accession>
<comment type="caution">
    <text evidence="5">The sequence shown here is derived from an EMBL/GenBank/DDBJ whole genome shotgun (WGS) entry which is preliminary data.</text>
</comment>
<dbReference type="GO" id="GO:0016491">
    <property type="term" value="F:oxidoreductase activity"/>
    <property type="evidence" value="ECO:0007669"/>
    <property type="project" value="UniProtKB-KW"/>
</dbReference>
<dbReference type="SUPFAM" id="SSF51735">
    <property type="entry name" value="NAD(P)-binding Rossmann-fold domains"/>
    <property type="match status" value="1"/>
</dbReference>
<protein>
    <recommendedName>
        <fullName evidence="4">Ketoreductase domain-containing protein</fullName>
    </recommendedName>
</protein>
<dbReference type="Proteomes" id="UP000295344">
    <property type="component" value="Unassembled WGS sequence"/>
</dbReference>
<organism evidence="5 6">
    <name type="scientific">Amnibacterium kyonggiense</name>
    <dbReference type="NCBI Taxonomy" id="595671"/>
    <lineage>
        <taxon>Bacteria</taxon>
        <taxon>Bacillati</taxon>
        <taxon>Actinomycetota</taxon>
        <taxon>Actinomycetes</taxon>
        <taxon>Micrococcales</taxon>
        <taxon>Microbacteriaceae</taxon>
        <taxon>Amnibacterium</taxon>
    </lineage>
</organism>
<dbReference type="RefSeq" id="WP_133766925.1">
    <property type="nucleotide sequence ID" value="NZ_BAAARP010000005.1"/>
</dbReference>
<dbReference type="InterPro" id="IPR002347">
    <property type="entry name" value="SDR_fam"/>
</dbReference>
<evidence type="ECO:0000256" key="1">
    <source>
        <dbReference type="ARBA" id="ARBA00006484"/>
    </source>
</evidence>
<dbReference type="SMART" id="SM00822">
    <property type="entry name" value="PKS_KR"/>
    <property type="match status" value="1"/>
</dbReference>
<evidence type="ECO:0000256" key="3">
    <source>
        <dbReference type="RuleBase" id="RU000363"/>
    </source>
</evidence>
<dbReference type="PRINTS" id="PR00080">
    <property type="entry name" value="SDRFAMILY"/>
</dbReference>
<dbReference type="PRINTS" id="PR00081">
    <property type="entry name" value="GDHRDH"/>
</dbReference>
<keyword evidence="2" id="KW-0560">Oxidoreductase</keyword>
<dbReference type="Pfam" id="PF00106">
    <property type="entry name" value="adh_short"/>
    <property type="match status" value="1"/>
</dbReference>
<dbReference type="GO" id="GO:0016020">
    <property type="term" value="C:membrane"/>
    <property type="evidence" value="ECO:0007669"/>
    <property type="project" value="TreeGrafter"/>
</dbReference>
<dbReference type="AlphaFoldDB" id="A0A4R7FGD0"/>
<keyword evidence="6" id="KW-1185">Reference proteome</keyword>
<evidence type="ECO:0000313" key="6">
    <source>
        <dbReference type="Proteomes" id="UP000295344"/>
    </source>
</evidence>
<dbReference type="PIRSF" id="PIRSF000126">
    <property type="entry name" value="11-beta-HSD1"/>
    <property type="match status" value="1"/>
</dbReference>
<comment type="similarity">
    <text evidence="1 3">Belongs to the short-chain dehydrogenases/reductases (SDR) family.</text>
</comment>
<name>A0A4R7FGD0_9MICO</name>
<dbReference type="PANTHER" id="PTHR44196">
    <property type="entry name" value="DEHYDROGENASE/REDUCTASE SDR FAMILY MEMBER 7B"/>
    <property type="match status" value="1"/>
</dbReference>
<evidence type="ECO:0000313" key="5">
    <source>
        <dbReference type="EMBL" id="TDS75657.1"/>
    </source>
</evidence>
<dbReference type="Gene3D" id="3.40.50.720">
    <property type="entry name" value="NAD(P)-binding Rossmann-like Domain"/>
    <property type="match status" value="1"/>
</dbReference>
<feature type="domain" description="Ketoreductase" evidence="4">
    <location>
        <begin position="2"/>
        <end position="179"/>
    </location>
</feature>
<dbReference type="InterPro" id="IPR036291">
    <property type="entry name" value="NAD(P)-bd_dom_sf"/>
</dbReference>
<evidence type="ECO:0000259" key="4">
    <source>
        <dbReference type="SMART" id="SM00822"/>
    </source>
</evidence>
<sequence>MATALVTGATSGIGAAFARALADRGWDLVLVARDEARLDAEAARYRAAGRAVEVLRADLADRADVTRVAARLEEQDRPVDLLVNNAGFSVRAPLLSTDQEAHDRAFEVMVRAVQVLSGAAGRAMVQRGRGRIVNVGSTAGRITMGAYSAIKAWVTVFTEGLSNELAGTGVTAMALEPGWVRTEFHARAGISGSSMPSALWLDADDLVAAALRDLSRGRVVSTPSARYKALMFLVRHGPRSGVRRVSKALSGRRRSSLPE</sequence>
<dbReference type="PANTHER" id="PTHR44196:SF2">
    <property type="entry name" value="SHORT-CHAIN DEHYDROGENASE-RELATED"/>
    <property type="match status" value="1"/>
</dbReference>
<reference evidence="5 6" key="1">
    <citation type="submission" date="2019-03" db="EMBL/GenBank/DDBJ databases">
        <title>Genomic Encyclopedia of Archaeal and Bacterial Type Strains, Phase II (KMG-II): from individual species to whole genera.</title>
        <authorList>
            <person name="Goeker M."/>
        </authorList>
    </citation>
    <scope>NUCLEOTIDE SEQUENCE [LARGE SCALE GENOMIC DNA]</scope>
    <source>
        <strain evidence="5 6">DSM 24782</strain>
    </source>
</reference>
<dbReference type="InterPro" id="IPR057326">
    <property type="entry name" value="KR_dom"/>
</dbReference>
<dbReference type="CDD" id="cd05233">
    <property type="entry name" value="SDR_c"/>
    <property type="match status" value="1"/>
</dbReference>
<gene>
    <name evidence="5" type="ORF">CLV52_2764</name>
</gene>
<dbReference type="EMBL" id="SOAM01000003">
    <property type="protein sequence ID" value="TDS75657.1"/>
    <property type="molecule type" value="Genomic_DNA"/>
</dbReference>